<proteinExistence type="predicted"/>
<organism evidence="1">
    <name type="scientific">Proboscia inermis</name>
    <dbReference type="NCBI Taxonomy" id="420281"/>
    <lineage>
        <taxon>Eukaryota</taxon>
        <taxon>Sar</taxon>
        <taxon>Stramenopiles</taxon>
        <taxon>Ochrophyta</taxon>
        <taxon>Bacillariophyta</taxon>
        <taxon>Coscinodiscophyceae</taxon>
        <taxon>Rhizosoleniophycidae</taxon>
        <taxon>Rhizosoleniales</taxon>
        <taxon>Rhizosoleniaceae</taxon>
        <taxon>Proboscia</taxon>
    </lineage>
</organism>
<sequence>MEATLSERLRGGVSFLRMGGTSISGFQMMVNNYPANSIVTRWVSGSKPQRGRFWFPRMGLPRQQYCNTMGFGGFDVRDGSPKWDVRNACGGGFGLLLSTLKFGPRVSVGSTDEAQFDQETHWSFMSLKYGLEFVAWRGGYCRQVFLGTNATRYCFYPRCDKWL</sequence>
<evidence type="ECO:0000313" key="1">
    <source>
        <dbReference type="EMBL" id="CAD8413107.1"/>
    </source>
</evidence>
<accession>A0A7S0C6F2</accession>
<dbReference type="EMBL" id="HBEL01019576">
    <property type="protein sequence ID" value="CAD8413107.1"/>
    <property type="molecule type" value="Transcribed_RNA"/>
</dbReference>
<gene>
    <name evidence="1" type="ORF">PINE0816_LOCUS9237</name>
</gene>
<reference evidence="1" key="1">
    <citation type="submission" date="2021-01" db="EMBL/GenBank/DDBJ databases">
        <authorList>
            <person name="Corre E."/>
            <person name="Pelletier E."/>
            <person name="Niang G."/>
            <person name="Scheremetjew M."/>
            <person name="Finn R."/>
            <person name="Kale V."/>
            <person name="Holt S."/>
            <person name="Cochrane G."/>
            <person name="Meng A."/>
            <person name="Brown T."/>
            <person name="Cohen L."/>
        </authorList>
    </citation>
    <scope>NUCLEOTIDE SEQUENCE</scope>
    <source>
        <strain evidence="1">CCAP1064/1</strain>
    </source>
</reference>
<name>A0A7S0C6F2_9STRA</name>
<dbReference type="AlphaFoldDB" id="A0A7S0C6F2"/>
<protein>
    <submittedName>
        <fullName evidence="1">Uncharacterized protein</fullName>
    </submittedName>
</protein>